<reference evidence="2 4" key="2">
    <citation type="journal article" date="2013" name="Nature">
        <title>Insights into bilaterian evolution from three spiralian genomes.</title>
        <authorList>
            <person name="Simakov O."/>
            <person name="Marletaz F."/>
            <person name="Cho S.J."/>
            <person name="Edsinger-Gonzales E."/>
            <person name="Havlak P."/>
            <person name="Hellsten U."/>
            <person name="Kuo D.H."/>
            <person name="Larsson T."/>
            <person name="Lv J."/>
            <person name="Arendt D."/>
            <person name="Savage R."/>
            <person name="Osoegawa K."/>
            <person name="de Jong P."/>
            <person name="Grimwood J."/>
            <person name="Chapman J.A."/>
            <person name="Shapiro H."/>
            <person name="Aerts A."/>
            <person name="Otillar R.P."/>
            <person name="Terry A.Y."/>
            <person name="Boore J.L."/>
            <person name="Grigoriev I.V."/>
            <person name="Lindberg D.R."/>
            <person name="Seaver E.C."/>
            <person name="Weisblat D.A."/>
            <person name="Putnam N.H."/>
            <person name="Rokhsar D.S."/>
        </authorList>
    </citation>
    <scope>NUCLEOTIDE SEQUENCE</scope>
</reference>
<dbReference type="EnsemblMetazoa" id="HelroT163980">
    <property type="protein sequence ID" value="HelroP163980"/>
    <property type="gene ID" value="HelroG163980"/>
</dbReference>
<keyword evidence="4" id="KW-1185">Reference proteome</keyword>
<dbReference type="InParanoid" id="T1EUP9"/>
<dbReference type="EMBL" id="AMQM01001508">
    <property type="status" value="NOT_ANNOTATED_CDS"/>
    <property type="molecule type" value="Genomic_DNA"/>
</dbReference>
<sequence length="221" mass="26112">MNIQTPIISPIDCHGNRTGNPVMSLPVVNKSCLQNDGKRIDENKLKNLQMNAEASNKHLIQFSRHMLYQGDQLLQNFEEQISQWKREKLHKKKLLYKEWMENIYQPIQGSLDWVMMTNRRQDIENWRDQLYEHFLCHTNRRGNVFLDDDDPTVYQAVTNNPPKSLLLQVHTGRLKDPLNFDERKHVQEQSLLHQLNTGHVPIAHQKHLIKRPHACDKSSRK</sequence>
<dbReference type="KEGG" id="hro:HELRODRAFT_163980"/>
<dbReference type="RefSeq" id="XP_009027301.1">
    <property type="nucleotide sequence ID" value="XM_009029053.1"/>
</dbReference>
<reference evidence="3" key="3">
    <citation type="submission" date="2015-06" db="UniProtKB">
        <authorList>
            <consortium name="EnsemblMetazoa"/>
        </authorList>
    </citation>
    <scope>IDENTIFICATION</scope>
</reference>
<dbReference type="GeneID" id="20200299"/>
<dbReference type="Proteomes" id="UP000015101">
    <property type="component" value="Unassembled WGS sequence"/>
</dbReference>
<dbReference type="OMA" id="RYNASEY"/>
<dbReference type="AlphaFoldDB" id="T1EUP9"/>
<protein>
    <submittedName>
        <fullName evidence="2 3">Uncharacterized protein</fullName>
    </submittedName>
</protein>
<dbReference type="HOGENOM" id="CLU_1251872_0_0_1"/>
<dbReference type="PANTHER" id="PTHR28584">
    <property type="entry name" value="FAMILY WITH SEQUENCE SIMILARITY 228 MEMBER A"/>
    <property type="match status" value="1"/>
</dbReference>
<dbReference type="OrthoDB" id="9905773at2759"/>
<evidence type="ECO:0000313" key="3">
    <source>
        <dbReference type="EnsemblMetazoa" id="HelroP163980"/>
    </source>
</evidence>
<evidence type="ECO:0000256" key="1">
    <source>
        <dbReference type="ARBA" id="ARBA00007753"/>
    </source>
</evidence>
<evidence type="ECO:0000313" key="4">
    <source>
        <dbReference type="Proteomes" id="UP000015101"/>
    </source>
</evidence>
<dbReference type="EMBL" id="KB097571">
    <property type="protein sequence ID" value="ESN94190.1"/>
    <property type="molecule type" value="Genomic_DNA"/>
</dbReference>
<proteinExistence type="inferred from homology"/>
<comment type="similarity">
    <text evidence="1">Belongs to the FAM228 family.</text>
</comment>
<organism evidence="3 4">
    <name type="scientific">Helobdella robusta</name>
    <name type="common">Californian leech</name>
    <dbReference type="NCBI Taxonomy" id="6412"/>
    <lineage>
        <taxon>Eukaryota</taxon>
        <taxon>Metazoa</taxon>
        <taxon>Spiralia</taxon>
        <taxon>Lophotrochozoa</taxon>
        <taxon>Annelida</taxon>
        <taxon>Clitellata</taxon>
        <taxon>Hirudinea</taxon>
        <taxon>Rhynchobdellida</taxon>
        <taxon>Glossiphoniidae</taxon>
        <taxon>Helobdella</taxon>
    </lineage>
</organism>
<name>T1EUP9_HELRO</name>
<dbReference type="STRING" id="6412.T1EUP9"/>
<dbReference type="PANTHER" id="PTHR28584:SF1">
    <property type="entry name" value="PROTEIN FAM228B"/>
    <property type="match status" value="1"/>
</dbReference>
<dbReference type="CTD" id="20200299"/>
<accession>T1EUP9</accession>
<gene>
    <name evidence="3" type="primary">20200299</name>
    <name evidence="2" type="ORF">HELRODRAFT_163980</name>
</gene>
<dbReference type="InterPro" id="IPR040046">
    <property type="entry name" value="FAM228"/>
</dbReference>
<reference evidence="4" key="1">
    <citation type="submission" date="2012-12" db="EMBL/GenBank/DDBJ databases">
        <authorList>
            <person name="Hellsten U."/>
            <person name="Grimwood J."/>
            <person name="Chapman J.A."/>
            <person name="Shapiro H."/>
            <person name="Aerts A."/>
            <person name="Otillar R.P."/>
            <person name="Terry A.Y."/>
            <person name="Boore J.L."/>
            <person name="Simakov O."/>
            <person name="Marletaz F."/>
            <person name="Cho S.-J."/>
            <person name="Edsinger-Gonzales E."/>
            <person name="Havlak P."/>
            <person name="Kuo D.-H."/>
            <person name="Larsson T."/>
            <person name="Lv J."/>
            <person name="Arendt D."/>
            <person name="Savage R."/>
            <person name="Osoegawa K."/>
            <person name="de Jong P."/>
            <person name="Lindberg D.R."/>
            <person name="Seaver E.C."/>
            <person name="Weisblat D.A."/>
            <person name="Putnam N.H."/>
            <person name="Grigoriev I.V."/>
            <person name="Rokhsar D.S."/>
        </authorList>
    </citation>
    <scope>NUCLEOTIDE SEQUENCE</scope>
</reference>
<evidence type="ECO:0000313" key="2">
    <source>
        <dbReference type="EMBL" id="ESN94190.1"/>
    </source>
</evidence>